<evidence type="ECO:0000313" key="4">
    <source>
        <dbReference type="Proteomes" id="UP001549921"/>
    </source>
</evidence>
<evidence type="ECO:0000313" key="3">
    <source>
        <dbReference type="EMBL" id="KAL0810041.1"/>
    </source>
</evidence>
<name>A0ABD0S7K0_LOXSC</name>
<dbReference type="AlphaFoldDB" id="A0ABD0S7K0"/>
<proteinExistence type="predicted"/>
<sequence length="210" mass="24747">MWSAWRVCSALMLASCVLAQRVEQEPLLSPRPARVRDRDTGKPDEPTCDQLKAMWRFSKRQARAPEIMNEVSSYRDPLMYNEWPVYTALPRAAPRFEALKKMIRQEHVRELQRKYETEQKQELKEIAAGRGGDDYVYANYGEQEPRGLQSLQVEYPADEPSARQHNKKPQSGSRQVSQFSRYSDVMLPPVRRTFYHPYYDYVTPDFLPYY</sequence>
<reference evidence="3 4" key="1">
    <citation type="submission" date="2024-06" db="EMBL/GenBank/DDBJ databases">
        <title>A chromosome-level genome assembly of beet webworm, Loxostege sticticalis.</title>
        <authorList>
            <person name="Zhang Y."/>
        </authorList>
    </citation>
    <scope>NUCLEOTIDE SEQUENCE [LARGE SCALE GENOMIC DNA]</scope>
    <source>
        <strain evidence="3">AQ028</strain>
        <tissue evidence="3">Male pupae</tissue>
    </source>
</reference>
<dbReference type="Proteomes" id="UP001549921">
    <property type="component" value="Unassembled WGS sequence"/>
</dbReference>
<feature type="signal peptide" evidence="2">
    <location>
        <begin position="1"/>
        <end position="19"/>
    </location>
</feature>
<feature type="compositionally biased region" description="Polar residues" evidence="1">
    <location>
        <begin position="169"/>
        <end position="178"/>
    </location>
</feature>
<gene>
    <name evidence="3" type="ORF">ABMA28_010862</name>
</gene>
<dbReference type="EMBL" id="JBEDNZ010000027">
    <property type="protein sequence ID" value="KAL0810041.1"/>
    <property type="molecule type" value="Genomic_DNA"/>
</dbReference>
<accession>A0ABD0S7K0</accession>
<feature type="chain" id="PRO_5044755752" evidence="2">
    <location>
        <begin position="20"/>
        <end position="210"/>
    </location>
</feature>
<keyword evidence="2" id="KW-0732">Signal</keyword>
<evidence type="ECO:0000256" key="2">
    <source>
        <dbReference type="SAM" id="SignalP"/>
    </source>
</evidence>
<comment type="caution">
    <text evidence="3">The sequence shown here is derived from an EMBL/GenBank/DDBJ whole genome shotgun (WGS) entry which is preliminary data.</text>
</comment>
<evidence type="ECO:0000256" key="1">
    <source>
        <dbReference type="SAM" id="MobiDB-lite"/>
    </source>
</evidence>
<protein>
    <submittedName>
        <fullName evidence="3">Uncharacterized protein</fullName>
    </submittedName>
</protein>
<feature type="region of interest" description="Disordered" evidence="1">
    <location>
        <begin position="157"/>
        <end position="178"/>
    </location>
</feature>
<organism evidence="3 4">
    <name type="scientific">Loxostege sticticalis</name>
    <name type="common">Beet webworm moth</name>
    <dbReference type="NCBI Taxonomy" id="481309"/>
    <lineage>
        <taxon>Eukaryota</taxon>
        <taxon>Metazoa</taxon>
        <taxon>Ecdysozoa</taxon>
        <taxon>Arthropoda</taxon>
        <taxon>Hexapoda</taxon>
        <taxon>Insecta</taxon>
        <taxon>Pterygota</taxon>
        <taxon>Neoptera</taxon>
        <taxon>Endopterygota</taxon>
        <taxon>Lepidoptera</taxon>
        <taxon>Glossata</taxon>
        <taxon>Ditrysia</taxon>
        <taxon>Pyraloidea</taxon>
        <taxon>Crambidae</taxon>
        <taxon>Pyraustinae</taxon>
        <taxon>Loxostege</taxon>
    </lineage>
</organism>